<dbReference type="Pfam" id="PF20178">
    <property type="entry name" value="ToxA_N"/>
    <property type="match status" value="1"/>
</dbReference>
<feature type="active site" description="Glycyl thioester intermediate" evidence="6">
    <location>
        <position position="2161"/>
    </location>
</feature>
<keyword evidence="6" id="KW-0808">Transferase</keyword>
<dbReference type="Pfam" id="PF14496">
    <property type="entry name" value="NEL"/>
    <property type="match status" value="1"/>
</dbReference>
<dbReference type="InterPro" id="IPR029487">
    <property type="entry name" value="NEL_dom"/>
</dbReference>
<dbReference type="InterPro" id="IPR001611">
    <property type="entry name" value="Leu-rich_rpt"/>
</dbReference>
<evidence type="ECO:0000259" key="8">
    <source>
        <dbReference type="PROSITE" id="PS52053"/>
    </source>
</evidence>
<dbReference type="PATRIC" id="fig|294.131.peg.3396"/>
<dbReference type="InterPro" id="IPR050216">
    <property type="entry name" value="LRR_domain-containing"/>
</dbReference>
<evidence type="ECO:0000256" key="1">
    <source>
        <dbReference type="ARBA" id="ARBA00000900"/>
    </source>
</evidence>
<dbReference type="SMART" id="SM00369">
    <property type="entry name" value="LRR_TYP"/>
    <property type="match status" value="9"/>
</dbReference>
<dbReference type="SUPFAM" id="SSF52058">
    <property type="entry name" value="L domain-like"/>
    <property type="match status" value="1"/>
</dbReference>
<dbReference type="InterPro" id="IPR046673">
    <property type="entry name" value="ToxA_N"/>
</dbReference>
<dbReference type="GO" id="GO:0005737">
    <property type="term" value="C:cytoplasm"/>
    <property type="evidence" value="ECO:0007669"/>
    <property type="project" value="TreeGrafter"/>
</dbReference>
<comment type="caution">
    <text evidence="9">The sequence shown here is derived from an EMBL/GenBank/DDBJ whole genome shotgun (WGS) entry which is preliminary data.</text>
</comment>
<dbReference type="PROSITE" id="PS52053">
    <property type="entry name" value="NEL"/>
    <property type="match status" value="1"/>
</dbReference>
<dbReference type="EC" id="2.3.2.27" evidence="2"/>
<dbReference type="Gene3D" id="3.80.10.10">
    <property type="entry name" value="Ribonuclease Inhibitor"/>
    <property type="match status" value="3"/>
</dbReference>
<comment type="PTM">
    <text evidence="6">Ubiquitinated in the presence of host E1 ubiquitin-activating enzyme, E2 ubiquitin-conjugating enzyme and ubiquitin.</text>
</comment>
<reference evidence="9 10" key="1">
    <citation type="submission" date="2015-03" db="EMBL/GenBank/DDBJ databases">
        <title>Comparative genomics of Pseudomonas insights into diversity of traits involved in vanlence and defense.</title>
        <authorList>
            <person name="Qin Y."/>
        </authorList>
    </citation>
    <scope>NUCLEOTIDE SEQUENCE [LARGE SCALE GENOMIC DNA]</scope>
    <source>
        <strain evidence="9 10">C3</strain>
    </source>
</reference>
<gene>
    <name evidence="9" type="ORF">VC34_22425</name>
</gene>
<evidence type="ECO:0000256" key="3">
    <source>
        <dbReference type="ARBA" id="ARBA00022614"/>
    </source>
</evidence>
<dbReference type="Gene3D" id="1.20.58.360">
    <property type="entry name" value="Shigella T3SS effector IpaH defines"/>
    <property type="match status" value="1"/>
</dbReference>
<evidence type="ECO:0000256" key="7">
    <source>
        <dbReference type="SAM" id="MobiDB-lite"/>
    </source>
</evidence>
<feature type="region of interest" description="Disordered" evidence="7">
    <location>
        <begin position="2043"/>
        <end position="2071"/>
    </location>
</feature>
<dbReference type="PANTHER" id="PTHR48051:SF1">
    <property type="entry name" value="RAS SUPPRESSOR PROTEIN 1"/>
    <property type="match status" value="1"/>
</dbReference>
<name>A0A0F4T4H1_PSEFL</name>
<keyword evidence="4" id="KW-0677">Repeat</keyword>
<dbReference type="Pfam" id="PF00560">
    <property type="entry name" value="LRR_1"/>
    <property type="match status" value="1"/>
</dbReference>
<evidence type="ECO:0000256" key="6">
    <source>
        <dbReference type="PROSITE-ProRule" id="PRU01398"/>
    </source>
</evidence>
<dbReference type="PANTHER" id="PTHR48051">
    <property type="match status" value="1"/>
</dbReference>
<dbReference type="RefSeq" id="WP_046048489.1">
    <property type="nucleotide sequence ID" value="NZ_LACD01000029.1"/>
</dbReference>
<keyword evidence="6" id="KW-0833">Ubl conjugation pathway</keyword>
<dbReference type="SUPFAM" id="SSF52047">
    <property type="entry name" value="RNI-like"/>
    <property type="match status" value="1"/>
</dbReference>
<accession>A0A0F4T4H1</accession>
<evidence type="ECO:0000256" key="2">
    <source>
        <dbReference type="ARBA" id="ARBA00012483"/>
    </source>
</evidence>
<dbReference type="EMBL" id="LACD01000029">
    <property type="protein sequence ID" value="KJZ38880.1"/>
    <property type="molecule type" value="Genomic_DNA"/>
</dbReference>
<feature type="compositionally biased region" description="Acidic residues" evidence="7">
    <location>
        <begin position="2057"/>
        <end position="2071"/>
    </location>
</feature>
<dbReference type="GO" id="GO:0016567">
    <property type="term" value="P:protein ubiquitination"/>
    <property type="evidence" value="ECO:0007669"/>
    <property type="project" value="InterPro"/>
</dbReference>
<keyword evidence="3" id="KW-0433">Leucine-rich repeat</keyword>
<feature type="domain" description="NEL" evidence="8">
    <location>
        <begin position="2075"/>
        <end position="2361"/>
    </location>
</feature>
<comment type="catalytic activity">
    <reaction evidence="1">
        <text>S-ubiquitinyl-[E2 ubiquitin-conjugating enzyme]-L-cysteine + [acceptor protein]-L-lysine = [E2 ubiquitin-conjugating enzyme]-L-cysteine + N(6)-ubiquitinyl-[acceptor protein]-L-lysine.</text>
        <dbReference type="EC" id="2.3.2.27"/>
    </reaction>
</comment>
<dbReference type="GO" id="GO:0061630">
    <property type="term" value="F:ubiquitin protein ligase activity"/>
    <property type="evidence" value="ECO:0007669"/>
    <property type="project" value="UniProtKB-EC"/>
</dbReference>
<keyword evidence="5" id="KW-0843">Virulence</keyword>
<organism evidence="9 10">
    <name type="scientific">Pseudomonas fluorescens</name>
    <dbReference type="NCBI Taxonomy" id="294"/>
    <lineage>
        <taxon>Bacteria</taxon>
        <taxon>Pseudomonadati</taxon>
        <taxon>Pseudomonadota</taxon>
        <taxon>Gammaproteobacteria</taxon>
        <taxon>Pseudomonadales</taxon>
        <taxon>Pseudomonadaceae</taxon>
        <taxon>Pseudomonas</taxon>
    </lineage>
</organism>
<protein>
    <recommendedName>
        <fullName evidence="2">RING-type E3 ubiquitin transferase</fullName>
        <ecNumber evidence="2">2.3.2.27</ecNumber>
    </recommendedName>
</protein>
<proteinExistence type="inferred from homology"/>
<sequence>MSGIPSAQEKGLHNHFIKKKLHDRIRHLTPANIRALDRARTPGGLAENAMPDWFQKASSDQRHTVRDDQKRSRTSNETLAKTLTGLKGVTEFAQPLLEAALQKKFGLKVDVAQTWLYEPFAGSLITHQTLLQLALRNFEADQVFDEREVIAERGVRAANLESQGGPYGWDYPQKGPSTRYRIKKLTIKPADFASLCRELDIGKQYQEHLTAMFDAADRAATVRTQTIGAWKDSLRVHAHIAHLKSLITPSAYSTLLAVLNGDKSAALDGERVTFSQLHVLGSPVSELFVIGASRRKGKKVNFSLANPGVNLFDVLGYRDSRIIVCIPGDPVAPVMEYASLKSFENDLSYRLRSVNYQRSFLRLIPHGDAGKFLGKIKTALQTLTWNPDFPLRQETLLGHIDGIYEHVYRDEPTLDISEEFFDTELFGELYTRHQTRLKETAEQLAVPTDKVDHDAWYERLARYAEWGLNILNVAAFFVPGLGEVMMAVMAVQLATDIYHGVEAWSIGDTDQAWGYLKSVAVNVAFMAAVGAVASRAPKVLSTPIVDGLVKVKLPFGSEQLWRPGLTPYLSDRVLPTGLKPNRFGQYEVGGKTYIRLDGNVYETTFDPTLNKWRLKHPTAPDAYSPVLEHNGEGAWRHRFERPLEWDRATLLRRLGPVTDGIDAATLAKIADISGVNDDALRKIHMDNLRLPSALSDTLRQFQIDRQLNEMIEQIRLDQPVPDSRYNDVLPHVINMPRWPQGRVIDVFDNASLSGASSRYGEASTPVKPSIRISREEVSAGKLPERVLAVLDEEEIVRLLGGEGARVEAERETVFRQQLGDQLSGNKTSLFDTLSQDSKAATRDIQALQRTFPSLSTDAAQEVLANATAKERLHIKQTGRLPTSLLLKGRARARVTRLNKALAGLQLESMASSDSQRLALHTLEKLPGWPKNLRLEVRQGDCGGKLLDSIGSETAEHVKYLVKDGYQHHQANQFQAFDPQNNSLNSVPKEGDNFFSSIMHALPDDVRTQLGMPNVAQDARLQKTLTTYAMGHRDQMMETLVPNAATPRFRSPVRRADGRVGYPLSGRGAGATVNPSLVSRLRDVYPNFTDELAESMVIQLALDGMTETQIAHFLNMRGREYEALTAQLEQWVDRGGQNTVRHQVARNIKDVWQQRGIYDGDASVSLDVRAADSLPELAGNFPHVSDLNMSVGGVLSQTPEAFVRQFPNARSLTLGIPDGVDSAQLAERLKALPSIRELEMAGPLGPQFTEAAQSVIDAMPQLQRLDVIGMADELDVSRLTQLHSLSVYGTTEAWPKGTLQLPQLRSLDLTHSNVKTLPPEWLSGHESLWPGMKLNWARLSTEDFVKAYEYVHDNPAHLLDSGQMLDRYCQGTLHNALETSDELSKIALGRMKAEGLAGRALLTRINALRQDGQALRQQLEAWQQRTARANGRQVNSRERESVARRIRECWRDGLRKRYGDTENAQSSQPQAGPSTVWPLPVMPRQIISSNLDLSSWALGDLPELPALSATNFAHVQALKMSGVVASSEDFSRFLSGFTDIRELDLSGNQLQDPPSALGNLGKLSYLDLSRNHLTMTPSMQQRLNRLSALESLDLRYNRLDSLDVSAMTRLKTLRVGHTAIKDWPKGALDLSGLGRLELNNSAITTIPEAALTGHDALRIDMTGCRLTAKTRTDLLASTSTETPMGISRASLQAGITIGEPEYFPVLVAQNPDLLLPLPVVPGNDLTRLTPQARLRRLDPDLSGAEAIQMIDQLTLRHGGAGSLYEQLAKWDGQHQALTKNLNTWIETQPQRMGESSPPVWIAATERRQAADRIMACWRQNLRGAQAVESASGGYILDLSDNPLGNLPALPADFAHVGVLNLNNVYLREEGLSDFLGAFTHVHTLALNANALYALPETVTSLNRLKRFSAVNNRFSNAPQLQRQLAGLSSLESLNLAENWLESLDVSPLTRLQALDLSGNRLVIWPQGALQLPSLSALDLRDNMIESIPPALMADEHRVLRAGTDLASNETLDGASLLMLRNQVLEGEEIVGWRPEEIDEALERFDRNSDSDSGSFSDSDSDDSIASEVEVDMDEVTGTDARERWIAPSAADSEELIRIWNDFEQAPNNQFFFNLLTKMEGTTDFLTGRADLVRRVHTVLRVADSDAGLRDTIFEMARSGATCVDGQILLFSDIEVKAFEFETTKSISPGQQGNVLFRLGRNLFRLGEVEKIANRDIVQRQAQRRSTDPAEVRLAYRIGLAERLELPGQPRGMRYSGNVTPVMLDAAHAEVIEAEQSSAFMDDLVGRKYWSDYLKDKYPERFAEVREGFAGREHDVDEAYPNYGEGAQEQYKTAMQAIEADLLFEQGKLVRELSEKERALVGL</sequence>
<evidence type="ECO:0000313" key="10">
    <source>
        <dbReference type="Proteomes" id="UP000033500"/>
    </source>
</evidence>
<dbReference type="GO" id="GO:0005576">
    <property type="term" value="C:extracellular region"/>
    <property type="evidence" value="ECO:0007669"/>
    <property type="project" value="UniProtKB-UniRule"/>
</dbReference>
<keyword evidence="6" id="KW-0832">Ubl conjugation</keyword>
<keyword evidence="6" id="KW-0964">Secreted</keyword>
<keyword evidence="6" id="KW-1035">Host cytoplasm</keyword>
<dbReference type="InterPro" id="IPR032675">
    <property type="entry name" value="LRR_dom_sf"/>
</dbReference>
<comment type="similarity">
    <text evidence="6">Belongs to the LRR-containing bacterial E3 ligase family.</text>
</comment>
<evidence type="ECO:0000256" key="5">
    <source>
        <dbReference type="ARBA" id="ARBA00023026"/>
    </source>
</evidence>
<dbReference type="InterPro" id="IPR003591">
    <property type="entry name" value="Leu-rich_rpt_typical-subtyp"/>
</dbReference>
<dbReference type="Proteomes" id="UP000033500">
    <property type="component" value="Unassembled WGS sequence"/>
</dbReference>
<evidence type="ECO:0000313" key="9">
    <source>
        <dbReference type="EMBL" id="KJZ38880.1"/>
    </source>
</evidence>
<evidence type="ECO:0000256" key="4">
    <source>
        <dbReference type="ARBA" id="ARBA00022737"/>
    </source>
</evidence>